<comment type="caution">
    <text evidence="1">The sequence shown here is derived from an EMBL/GenBank/DDBJ whole genome shotgun (WGS) entry which is preliminary data.</text>
</comment>
<organism evidence="1">
    <name type="scientific">marine sediment metagenome</name>
    <dbReference type="NCBI Taxonomy" id="412755"/>
    <lineage>
        <taxon>unclassified sequences</taxon>
        <taxon>metagenomes</taxon>
        <taxon>ecological metagenomes</taxon>
    </lineage>
</organism>
<protein>
    <submittedName>
        <fullName evidence="1">Uncharacterized protein</fullName>
    </submittedName>
</protein>
<gene>
    <name evidence="1" type="ORF">LCGC14_1460030</name>
</gene>
<evidence type="ECO:0000313" key="1">
    <source>
        <dbReference type="EMBL" id="KKM68527.1"/>
    </source>
</evidence>
<sequence length="91" mass="10270">MAIKWKFPDANTPGFLRRRREIAVLVEAPPTLENTDALTEYLLEFIEEPKTDKAKRKALIEISMTECYLIVGQLLGLGTVPDPKDVKSEVP</sequence>
<dbReference type="EMBL" id="LAZR01010153">
    <property type="protein sequence ID" value="KKM68527.1"/>
    <property type="molecule type" value="Genomic_DNA"/>
</dbReference>
<accession>A0A0F9MHD5</accession>
<dbReference type="AlphaFoldDB" id="A0A0F9MHD5"/>
<proteinExistence type="predicted"/>
<name>A0A0F9MHD5_9ZZZZ</name>
<reference evidence="1" key="1">
    <citation type="journal article" date="2015" name="Nature">
        <title>Complex archaea that bridge the gap between prokaryotes and eukaryotes.</title>
        <authorList>
            <person name="Spang A."/>
            <person name="Saw J.H."/>
            <person name="Jorgensen S.L."/>
            <person name="Zaremba-Niedzwiedzka K."/>
            <person name="Martijn J."/>
            <person name="Lind A.E."/>
            <person name="van Eijk R."/>
            <person name="Schleper C."/>
            <person name="Guy L."/>
            <person name="Ettema T.J."/>
        </authorList>
    </citation>
    <scope>NUCLEOTIDE SEQUENCE</scope>
</reference>